<keyword evidence="6" id="KW-0158">Chromosome</keyword>
<evidence type="ECO:0000256" key="10">
    <source>
        <dbReference type="ARBA" id="ARBA00022839"/>
    </source>
</evidence>
<keyword evidence="10" id="KW-0269">Exonuclease</keyword>
<dbReference type="SUPFAM" id="SSF56281">
    <property type="entry name" value="Metallo-hydrolase/oxidoreductase"/>
    <property type="match status" value="1"/>
</dbReference>
<evidence type="ECO:0000256" key="15">
    <source>
        <dbReference type="ARBA" id="ARBA00041693"/>
    </source>
</evidence>
<keyword evidence="13" id="KW-0539">Nucleus</keyword>
<comment type="similarity">
    <text evidence="4">Belongs to the DNA repair metallo-beta-lactamase (DRMBL) family.</text>
</comment>
<dbReference type="PANTHER" id="PTHR23240">
    <property type="entry name" value="DNA CROSS-LINK REPAIR PROTEIN PSO2/SNM1-RELATED"/>
    <property type="match status" value="1"/>
</dbReference>
<comment type="subcellular location">
    <subcellularLocation>
        <location evidence="3">Chromosome</location>
        <location evidence="3">Telomere</location>
    </subcellularLocation>
    <subcellularLocation>
        <location evidence="2">Nucleus</location>
    </subcellularLocation>
</comment>
<dbReference type="EMBL" id="HADW01003860">
    <property type="protein sequence ID" value="SBP05260.1"/>
    <property type="molecule type" value="Transcribed_RNA"/>
</dbReference>
<feature type="domain" description="Metallo-beta-lactamase" evidence="19">
    <location>
        <begin position="25"/>
        <end position="155"/>
    </location>
</feature>
<dbReference type="GO" id="GO:0005634">
    <property type="term" value="C:nucleus"/>
    <property type="evidence" value="ECO:0007669"/>
    <property type="project" value="UniProtKB-SubCell"/>
</dbReference>
<dbReference type="CDD" id="cd16273">
    <property type="entry name" value="SNM1A-1C-like_MBL-fold"/>
    <property type="match status" value="1"/>
</dbReference>
<evidence type="ECO:0000256" key="12">
    <source>
        <dbReference type="ARBA" id="ARBA00023204"/>
    </source>
</evidence>
<dbReference type="FunFam" id="3.40.50.12650:FF:000003">
    <property type="entry name" value="DNA cross-link repair 1B"/>
    <property type="match status" value="1"/>
</dbReference>
<dbReference type="Pfam" id="PF07522">
    <property type="entry name" value="DRMBL"/>
    <property type="match status" value="1"/>
</dbReference>
<evidence type="ECO:0000256" key="1">
    <source>
        <dbReference type="ARBA" id="ARBA00001526"/>
    </source>
</evidence>
<evidence type="ECO:0000256" key="4">
    <source>
        <dbReference type="ARBA" id="ARBA00010304"/>
    </source>
</evidence>
<evidence type="ECO:0000256" key="13">
    <source>
        <dbReference type="ARBA" id="ARBA00023242"/>
    </source>
</evidence>
<evidence type="ECO:0000256" key="17">
    <source>
        <dbReference type="SAM" id="MobiDB-lite"/>
    </source>
</evidence>
<keyword evidence="11" id="KW-0779">Telomere</keyword>
<dbReference type="InterPro" id="IPR036866">
    <property type="entry name" value="RibonucZ/Hydroxyglut_hydro"/>
</dbReference>
<feature type="domain" description="DNA repair metallo-beta-lactamase" evidence="18">
    <location>
        <begin position="271"/>
        <end position="301"/>
    </location>
</feature>
<evidence type="ECO:0000256" key="6">
    <source>
        <dbReference type="ARBA" id="ARBA00022454"/>
    </source>
</evidence>
<proteinExistence type="inferred from homology"/>
<reference evidence="20" key="2">
    <citation type="submission" date="2016-06" db="EMBL/GenBank/DDBJ databases">
        <title>The genome of a short-lived fish provides insights into sex chromosome evolution and the genetic control of aging.</title>
        <authorList>
            <person name="Reichwald K."/>
            <person name="Felder M."/>
            <person name="Petzold A."/>
            <person name="Koch P."/>
            <person name="Groth M."/>
            <person name="Platzer M."/>
        </authorList>
    </citation>
    <scope>NUCLEOTIDE SEQUENCE</scope>
    <source>
        <tissue evidence="20">Brain</tissue>
    </source>
</reference>
<dbReference type="GO" id="GO:0000723">
    <property type="term" value="P:telomere maintenance"/>
    <property type="evidence" value="ECO:0007669"/>
    <property type="project" value="TreeGrafter"/>
</dbReference>
<keyword evidence="9" id="KW-0378">Hydrolase</keyword>
<dbReference type="EMBL" id="HADX01007272">
    <property type="protein sequence ID" value="SBP29504.1"/>
    <property type="molecule type" value="Transcribed_RNA"/>
</dbReference>
<evidence type="ECO:0000256" key="14">
    <source>
        <dbReference type="ARBA" id="ARBA00039555"/>
    </source>
</evidence>
<dbReference type="GO" id="GO:0035312">
    <property type="term" value="F:5'-3' DNA exonuclease activity"/>
    <property type="evidence" value="ECO:0007669"/>
    <property type="project" value="TreeGrafter"/>
</dbReference>
<keyword evidence="7" id="KW-0540">Nuclease</keyword>
<evidence type="ECO:0000256" key="3">
    <source>
        <dbReference type="ARBA" id="ARBA00004574"/>
    </source>
</evidence>
<evidence type="ECO:0000256" key="11">
    <source>
        <dbReference type="ARBA" id="ARBA00022895"/>
    </source>
</evidence>
<protein>
    <recommendedName>
        <fullName evidence="14">5' exonuclease Apollo</fullName>
        <ecNumber evidence="5">3.5.2.6</ecNumber>
    </recommendedName>
    <alternativeName>
        <fullName evidence="15">DNA cross-link repair 1B protein</fullName>
    </alternativeName>
    <alternativeName>
        <fullName evidence="16">SNM1 homolog B</fullName>
    </alternativeName>
</protein>
<dbReference type="Gene3D" id="3.60.15.10">
    <property type="entry name" value="Ribonuclease Z/Hydroxyacylglutathione hydrolase-like"/>
    <property type="match status" value="1"/>
</dbReference>
<feature type="compositionally biased region" description="Acidic residues" evidence="17">
    <location>
        <begin position="377"/>
        <end position="389"/>
    </location>
</feature>
<reference evidence="20" key="1">
    <citation type="submission" date="2016-05" db="EMBL/GenBank/DDBJ databases">
        <authorList>
            <person name="Lavstsen T."/>
            <person name="Jespersen J.S."/>
        </authorList>
    </citation>
    <scope>NUCLEOTIDE SEQUENCE</scope>
    <source>
        <tissue evidence="20">Brain</tissue>
    </source>
</reference>
<dbReference type="InterPro" id="IPR011084">
    <property type="entry name" value="DRMBL"/>
</dbReference>
<dbReference type="GO" id="GO:0006303">
    <property type="term" value="P:double-strand break repair via nonhomologous end joining"/>
    <property type="evidence" value="ECO:0007669"/>
    <property type="project" value="TreeGrafter"/>
</dbReference>
<dbReference type="InterPro" id="IPR001279">
    <property type="entry name" value="Metallo-B-lactamas"/>
</dbReference>
<gene>
    <name evidence="20" type="primary">DCLRE1B</name>
</gene>
<evidence type="ECO:0000256" key="7">
    <source>
        <dbReference type="ARBA" id="ARBA00022722"/>
    </source>
</evidence>
<evidence type="ECO:0000313" key="20">
    <source>
        <dbReference type="EMBL" id="SBP29504.1"/>
    </source>
</evidence>
<dbReference type="GO" id="GO:0000781">
    <property type="term" value="C:chromosome, telomeric region"/>
    <property type="evidence" value="ECO:0007669"/>
    <property type="project" value="UniProtKB-SubCell"/>
</dbReference>
<evidence type="ECO:0000256" key="8">
    <source>
        <dbReference type="ARBA" id="ARBA00022763"/>
    </source>
</evidence>
<evidence type="ECO:0000256" key="5">
    <source>
        <dbReference type="ARBA" id="ARBA00012865"/>
    </source>
</evidence>
<feature type="compositionally biased region" description="Polar residues" evidence="17">
    <location>
        <begin position="406"/>
        <end position="419"/>
    </location>
</feature>
<evidence type="ECO:0000256" key="16">
    <source>
        <dbReference type="ARBA" id="ARBA00042738"/>
    </source>
</evidence>
<dbReference type="AlphaFoldDB" id="A0A1A7YH87"/>
<organism evidence="20">
    <name type="scientific">Iconisemion striatum</name>
    <dbReference type="NCBI Taxonomy" id="60296"/>
    <lineage>
        <taxon>Eukaryota</taxon>
        <taxon>Metazoa</taxon>
        <taxon>Chordata</taxon>
        <taxon>Craniata</taxon>
        <taxon>Vertebrata</taxon>
        <taxon>Euteleostomi</taxon>
        <taxon>Actinopterygii</taxon>
        <taxon>Neopterygii</taxon>
        <taxon>Teleostei</taxon>
        <taxon>Neoteleostei</taxon>
        <taxon>Acanthomorphata</taxon>
        <taxon>Ovalentaria</taxon>
        <taxon>Atherinomorphae</taxon>
        <taxon>Cyprinodontiformes</taxon>
        <taxon>Nothobranchiidae</taxon>
        <taxon>Iconisemion</taxon>
    </lineage>
</organism>
<dbReference type="EC" id="3.5.2.6" evidence="5"/>
<dbReference type="GO" id="GO:0036297">
    <property type="term" value="P:interstrand cross-link repair"/>
    <property type="evidence" value="ECO:0007669"/>
    <property type="project" value="TreeGrafter"/>
</dbReference>
<sequence>MTVNGKVIPHTPLAVDFWYVRKCPGARLFFLTHMHSDHTMGLTSTWSNRPIYCSPTTATLLKLKLQVKEQWIHPLELGEPHLLHLDDINKERLSVTLIDANHCPGAVMFLFEGYFGSILYTGDFRYCPSMLREPCLRTNTTIDVLYLDNTNCDPNRTLPSRQRATQQIKEIIRSHPDHNVVIGVYALGKESLLFELAMAFQTWIEVSLERMETLKALKFPDVFTTEPGAGRIRAVEHSQVCYETMQQWNNDHPTLAILPTSRPLVSFCPHVHVVPYSDHSSYQELEDFVSALKPSSIVPIVGSYLPGSLSVLLPQKKHHKILVPESVRLFMSREPEKQMSSSAYAGLCRRHPRPLPPRGVLFDSPVRGFKQPSGDLWDVDSDDSEEDMDTDRSERGSDSILVDQSVKLTPNKNGHPTQRNTRHSLQPVCAARGSFQDEDRIINGLHEGQGDVREDLMMSHQNGPESSTLVQSENSEELENSLLSCLPFSEEDLKPLGLLSQSFIRRFSLVPLKDSAEDV</sequence>
<dbReference type="PANTHER" id="PTHR23240:SF26">
    <property type="entry name" value="5' EXONUCLEASE APOLLO"/>
    <property type="match status" value="1"/>
</dbReference>
<keyword evidence="8" id="KW-0227">DNA damage</keyword>
<feature type="region of interest" description="Disordered" evidence="17">
    <location>
        <begin position="372"/>
        <end position="423"/>
    </location>
</feature>
<dbReference type="Gene3D" id="3.40.50.12650">
    <property type="match status" value="1"/>
</dbReference>
<evidence type="ECO:0000256" key="2">
    <source>
        <dbReference type="ARBA" id="ARBA00004123"/>
    </source>
</evidence>
<keyword evidence="12" id="KW-0234">DNA repair</keyword>
<dbReference type="GO" id="GO:0003684">
    <property type="term" value="F:damaged DNA binding"/>
    <property type="evidence" value="ECO:0007669"/>
    <property type="project" value="TreeGrafter"/>
</dbReference>
<name>A0A1A7YH87_9TELE</name>
<dbReference type="GO" id="GO:0008800">
    <property type="term" value="F:beta-lactamase activity"/>
    <property type="evidence" value="ECO:0007669"/>
    <property type="project" value="UniProtKB-EC"/>
</dbReference>
<evidence type="ECO:0000259" key="18">
    <source>
        <dbReference type="Pfam" id="PF07522"/>
    </source>
</evidence>
<evidence type="ECO:0000259" key="19">
    <source>
        <dbReference type="Pfam" id="PF12706"/>
    </source>
</evidence>
<accession>A0A1A7YH87</accession>
<comment type="catalytic activity">
    <reaction evidence="1">
        <text>a beta-lactam + H2O = a substituted beta-amino acid</text>
        <dbReference type="Rhea" id="RHEA:20401"/>
        <dbReference type="ChEBI" id="CHEBI:15377"/>
        <dbReference type="ChEBI" id="CHEBI:35627"/>
        <dbReference type="ChEBI" id="CHEBI:140347"/>
        <dbReference type="EC" id="3.5.2.6"/>
    </reaction>
</comment>
<dbReference type="Pfam" id="PF12706">
    <property type="entry name" value="Lactamase_B_2"/>
    <property type="match status" value="1"/>
</dbReference>
<evidence type="ECO:0000256" key="9">
    <source>
        <dbReference type="ARBA" id="ARBA00022801"/>
    </source>
</evidence>